<evidence type="ECO:0000256" key="1">
    <source>
        <dbReference type="SAM" id="Phobius"/>
    </source>
</evidence>
<dbReference type="EMBL" id="BBRZ01000225">
    <property type="protein sequence ID" value="GAM59776.1"/>
    <property type="molecule type" value="Genomic_DNA"/>
</dbReference>
<dbReference type="Proteomes" id="UP000031671">
    <property type="component" value="Unassembled WGS sequence"/>
</dbReference>
<keyword evidence="3" id="KW-1185">Reference proteome</keyword>
<feature type="transmembrane region" description="Helical" evidence="1">
    <location>
        <begin position="16"/>
        <end position="36"/>
    </location>
</feature>
<gene>
    <name evidence="2" type="ORF">JCM19231_3431</name>
</gene>
<comment type="caution">
    <text evidence="2">The sequence shown here is derived from an EMBL/GenBank/DDBJ whole genome shotgun (WGS) entry which is preliminary data.</text>
</comment>
<keyword evidence="1" id="KW-1133">Transmembrane helix</keyword>
<evidence type="ECO:0000313" key="3">
    <source>
        <dbReference type="Proteomes" id="UP000031671"/>
    </source>
</evidence>
<name>A0A0B8P0N9_9VIBR</name>
<accession>A0A0B8P0N9</accession>
<evidence type="ECO:0000313" key="2">
    <source>
        <dbReference type="EMBL" id="GAM59776.1"/>
    </source>
</evidence>
<protein>
    <submittedName>
        <fullName evidence="2">Uncharacterized protein</fullName>
    </submittedName>
</protein>
<reference evidence="2 3" key="1">
    <citation type="submission" date="2015-01" db="EMBL/GenBank/DDBJ databases">
        <title>Vibrio sp. C1 JCM 19231 whole genome shotgun sequence.</title>
        <authorList>
            <person name="Sawabe T."/>
            <person name="Meirelles P."/>
            <person name="Feng G."/>
            <person name="Sayaka M."/>
            <person name="Hattori M."/>
            <person name="Ohkuma M."/>
        </authorList>
    </citation>
    <scope>NUCLEOTIDE SEQUENCE [LARGE SCALE GENOMIC DNA]</scope>
    <source>
        <strain evidence="3">JCM 19231</strain>
    </source>
</reference>
<keyword evidence="1" id="KW-0472">Membrane</keyword>
<dbReference type="AlphaFoldDB" id="A0A0B8P0N9"/>
<keyword evidence="1" id="KW-0812">Transmembrane</keyword>
<reference evidence="2 3" key="2">
    <citation type="submission" date="2015-01" db="EMBL/GenBank/DDBJ databases">
        <authorList>
            <consortium name="NBRP consortium"/>
            <person name="Sawabe T."/>
            <person name="Meirelles P."/>
            <person name="Feng G."/>
            <person name="Sayaka M."/>
            <person name="Hattori M."/>
            <person name="Ohkuma M."/>
        </authorList>
    </citation>
    <scope>NUCLEOTIDE SEQUENCE [LARGE SCALE GENOMIC DNA]</scope>
    <source>
        <strain evidence="3">JCM 19231</strain>
    </source>
</reference>
<organism evidence="2 3">
    <name type="scientific">Vibrio ishigakensis</name>
    <dbReference type="NCBI Taxonomy" id="1481914"/>
    <lineage>
        <taxon>Bacteria</taxon>
        <taxon>Pseudomonadati</taxon>
        <taxon>Pseudomonadota</taxon>
        <taxon>Gammaproteobacteria</taxon>
        <taxon>Vibrionales</taxon>
        <taxon>Vibrionaceae</taxon>
        <taxon>Vibrio</taxon>
    </lineage>
</organism>
<proteinExistence type="predicted"/>
<sequence>MIEMESAGKRGKTMSIIAEATTPLMMFICIALNLWLNCP</sequence>